<gene>
    <name evidence="6" type="ORF">CKAN_01966200</name>
</gene>
<evidence type="ECO:0000259" key="5">
    <source>
        <dbReference type="PROSITE" id="PS50145"/>
    </source>
</evidence>
<keyword evidence="3 4" id="KW-0862">Zinc</keyword>
<proteinExistence type="predicted"/>
<evidence type="ECO:0000256" key="3">
    <source>
        <dbReference type="ARBA" id="ARBA00022833"/>
    </source>
</evidence>
<dbReference type="InterPro" id="IPR001293">
    <property type="entry name" value="Znf_TRAF"/>
</dbReference>
<feature type="domain" description="TRAF-type" evidence="5">
    <location>
        <begin position="216"/>
        <end position="272"/>
    </location>
</feature>
<keyword evidence="1 4" id="KW-0479">Metal-binding</keyword>
<dbReference type="PANTHER" id="PTHR10131:SF161">
    <property type="entry name" value="F26K24.24 PROTEIN"/>
    <property type="match status" value="1"/>
</dbReference>
<dbReference type="Pfam" id="PF02176">
    <property type="entry name" value="zf-TRAF"/>
    <property type="match status" value="1"/>
</dbReference>
<name>A0A3S3NEB9_9MAGN</name>
<keyword evidence="7" id="KW-1185">Reference proteome</keyword>
<accession>A0A3S3NEB9</accession>
<dbReference type="Proteomes" id="UP000283530">
    <property type="component" value="Unassembled WGS sequence"/>
</dbReference>
<dbReference type="OrthoDB" id="1737200at2759"/>
<evidence type="ECO:0000313" key="7">
    <source>
        <dbReference type="Proteomes" id="UP000283530"/>
    </source>
</evidence>
<dbReference type="PROSITE" id="PS50145">
    <property type="entry name" value="ZF_TRAF"/>
    <property type="match status" value="1"/>
</dbReference>
<dbReference type="Gene3D" id="3.30.40.10">
    <property type="entry name" value="Zinc/RING finger domain, C3HC4 (zinc finger)"/>
    <property type="match status" value="1"/>
</dbReference>
<dbReference type="GO" id="GO:0008270">
    <property type="term" value="F:zinc ion binding"/>
    <property type="evidence" value="ECO:0007669"/>
    <property type="project" value="UniProtKB-KW"/>
</dbReference>
<dbReference type="InterPro" id="IPR013083">
    <property type="entry name" value="Znf_RING/FYVE/PHD"/>
</dbReference>
<keyword evidence="6" id="KW-0675">Receptor</keyword>
<feature type="zinc finger region" description="TRAF-type" evidence="4">
    <location>
        <begin position="216"/>
        <end position="272"/>
    </location>
</feature>
<evidence type="ECO:0000256" key="1">
    <source>
        <dbReference type="ARBA" id="ARBA00022723"/>
    </source>
</evidence>
<evidence type="ECO:0000256" key="4">
    <source>
        <dbReference type="PROSITE-ProRule" id="PRU00207"/>
    </source>
</evidence>
<dbReference type="PANTHER" id="PTHR10131">
    <property type="entry name" value="TNF RECEPTOR ASSOCIATED FACTOR"/>
    <property type="match status" value="1"/>
</dbReference>
<organism evidence="6 7">
    <name type="scientific">Cinnamomum micranthum f. kanehirae</name>
    <dbReference type="NCBI Taxonomy" id="337451"/>
    <lineage>
        <taxon>Eukaryota</taxon>
        <taxon>Viridiplantae</taxon>
        <taxon>Streptophyta</taxon>
        <taxon>Embryophyta</taxon>
        <taxon>Tracheophyta</taxon>
        <taxon>Spermatophyta</taxon>
        <taxon>Magnoliopsida</taxon>
        <taxon>Magnoliidae</taxon>
        <taxon>Laurales</taxon>
        <taxon>Lauraceae</taxon>
        <taxon>Cinnamomum</taxon>
    </lineage>
</organism>
<evidence type="ECO:0000313" key="6">
    <source>
        <dbReference type="EMBL" id="RWR90564.1"/>
    </source>
</evidence>
<protein>
    <submittedName>
        <fullName evidence="6">TNF receptor-associated factor family protein isoform X2</fullName>
    </submittedName>
</protein>
<dbReference type="STRING" id="337451.A0A3S3NEB9"/>
<reference evidence="6 7" key="1">
    <citation type="journal article" date="2019" name="Nat. Plants">
        <title>Stout camphor tree genome fills gaps in understanding of flowering plant genome evolution.</title>
        <authorList>
            <person name="Chaw S.M."/>
            <person name="Liu Y.C."/>
            <person name="Wu Y.W."/>
            <person name="Wang H.Y."/>
            <person name="Lin C.I."/>
            <person name="Wu C.S."/>
            <person name="Ke H.M."/>
            <person name="Chang L.Y."/>
            <person name="Hsu C.Y."/>
            <person name="Yang H.T."/>
            <person name="Sudianto E."/>
            <person name="Hsu M.H."/>
            <person name="Wu K.P."/>
            <person name="Wang L.N."/>
            <person name="Leebens-Mack J.H."/>
            <person name="Tsai I.J."/>
        </authorList>
    </citation>
    <scope>NUCLEOTIDE SEQUENCE [LARGE SCALE GENOMIC DNA]</scope>
    <source>
        <strain evidence="7">cv. Chaw 1501</strain>
        <tissue evidence="6">Young leaves</tissue>
    </source>
</reference>
<sequence length="345" mass="39283">MDVQDVDTGEKHQTLEAVMEGDRLFRCNKCDSEIVNKMAEILLPGLATACIDNTTGGLFKSPEMVAVDLRKELVAYLTQRSETFVAELVIQEDNPDAETSDHPTDILEDFIEDFASSKRNLFSRVSGWLLSEKREDKVDDFAQQMESSGFWLMDRRVAIAETLLKNVDFKNVYHCEKKFDTDEELTEHQNECIFRSLMCTNDGCDASFCAVHMEKHNSTCPFKVLPCEQKCPESIVRREMDRHCITVCPMKLVNCPFHLVGCQSAFPVSMIEQHCSENLRSHVLSVLRKIHKEASEEELEQKLLVLEKLPTFNELSESTDARSLTFAIKEQEANLEALENENGGQ</sequence>
<comment type="caution">
    <text evidence="6">The sequence shown here is derived from an EMBL/GenBank/DDBJ whole genome shotgun (WGS) entry which is preliminary data.</text>
</comment>
<dbReference type="AlphaFoldDB" id="A0A3S3NEB9"/>
<evidence type="ECO:0000256" key="2">
    <source>
        <dbReference type="ARBA" id="ARBA00022771"/>
    </source>
</evidence>
<dbReference type="EMBL" id="QPKB01000008">
    <property type="protein sequence ID" value="RWR90564.1"/>
    <property type="molecule type" value="Genomic_DNA"/>
</dbReference>
<keyword evidence="2 4" id="KW-0863">Zinc-finger</keyword>
<dbReference type="SUPFAM" id="SSF49599">
    <property type="entry name" value="TRAF domain-like"/>
    <property type="match status" value="1"/>
</dbReference>